<reference evidence="6" key="1">
    <citation type="submission" date="2024-06" db="EMBL/GenBank/DDBJ databases">
        <authorList>
            <person name="Liu X."/>
            <person name="Lenzi L."/>
            <person name="Haldenby T S."/>
            <person name="Uol C."/>
        </authorList>
    </citation>
    <scope>NUCLEOTIDE SEQUENCE</scope>
</reference>
<dbReference type="SMART" id="SM00360">
    <property type="entry name" value="RRM"/>
    <property type="match status" value="3"/>
</dbReference>
<dbReference type="Proteomes" id="UP001497525">
    <property type="component" value="Unassembled WGS sequence"/>
</dbReference>
<evidence type="ECO:0000313" key="6">
    <source>
        <dbReference type="EMBL" id="CAL5135394.1"/>
    </source>
</evidence>
<proteinExistence type="predicted"/>
<dbReference type="SUPFAM" id="SSF54928">
    <property type="entry name" value="RNA-binding domain, RBD"/>
    <property type="match status" value="3"/>
</dbReference>
<dbReference type="InterPro" id="IPR052462">
    <property type="entry name" value="SLIRP/GR-RBP-like"/>
</dbReference>
<dbReference type="GO" id="GO:1990904">
    <property type="term" value="C:ribonucleoprotein complex"/>
    <property type="evidence" value="ECO:0007669"/>
    <property type="project" value="InterPro"/>
</dbReference>
<dbReference type="InterPro" id="IPR000504">
    <property type="entry name" value="RRM_dom"/>
</dbReference>
<evidence type="ECO:0000256" key="3">
    <source>
        <dbReference type="PROSITE-ProRule" id="PRU00176"/>
    </source>
</evidence>
<evidence type="ECO:0000313" key="7">
    <source>
        <dbReference type="Proteomes" id="UP001497525"/>
    </source>
</evidence>
<dbReference type="PRINTS" id="PR00961">
    <property type="entry name" value="HUDSXLRNA"/>
</dbReference>
<gene>
    <name evidence="6" type="ORF">CDAUBV1_LOCUS9542</name>
</gene>
<dbReference type="GO" id="GO:0010629">
    <property type="term" value="P:negative regulation of gene expression"/>
    <property type="evidence" value="ECO:0007669"/>
    <property type="project" value="UniProtKB-ARBA"/>
</dbReference>
<feature type="region of interest" description="Disordered" evidence="4">
    <location>
        <begin position="174"/>
        <end position="193"/>
    </location>
</feature>
<evidence type="ECO:0000256" key="4">
    <source>
        <dbReference type="SAM" id="MobiDB-lite"/>
    </source>
</evidence>
<accession>A0AAV2TGW8</accession>
<organism evidence="6 7">
    <name type="scientific">Calicophoron daubneyi</name>
    <name type="common">Rumen fluke</name>
    <name type="synonym">Paramphistomum daubneyi</name>
    <dbReference type="NCBI Taxonomy" id="300641"/>
    <lineage>
        <taxon>Eukaryota</taxon>
        <taxon>Metazoa</taxon>
        <taxon>Spiralia</taxon>
        <taxon>Lophotrochozoa</taxon>
        <taxon>Platyhelminthes</taxon>
        <taxon>Trematoda</taxon>
        <taxon>Digenea</taxon>
        <taxon>Plagiorchiida</taxon>
        <taxon>Pronocephalata</taxon>
        <taxon>Paramphistomoidea</taxon>
        <taxon>Paramphistomidae</taxon>
        <taxon>Calicophoron</taxon>
    </lineage>
</organism>
<dbReference type="GO" id="GO:0005737">
    <property type="term" value="C:cytoplasm"/>
    <property type="evidence" value="ECO:0007669"/>
    <property type="project" value="UniProtKB-ARBA"/>
</dbReference>
<feature type="compositionally biased region" description="Basic and acidic residues" evidence="4">
    <location>
        <begin position="488"/>
        <end position="501"/>
    </location>
</feature>
<dbReference type="GO" id="GO:0009967">
    <property type="term" value="P:positive regulation of signal transduction"/>
    <property type="evidence" value="ECO:0007669"/>
    <property type="project" value="UniProtKB-ARBA"/>
</dbReference>
<protein>
    <recommendedName>
        <fullName evidence="5">RRM domain-containing protein</fullName>
    </recommendedName>
</protein>
<dbReference type="InterPro" id="IPR035979">
    <property type="entry name" value="RBD_domain_sf"/>
</dbReference>
<feature type="domain" description="RRM" evidence="5">
    <location>
        <begin position="388"/>
        <end position="466"/>
    </location>
</feature>
<evidence type="ECO:0000256" key="2">
    <source>
        <dbReference type="ARBA" id="ARBA00022884"/>
    </source>
</evidence>
<dbReference type="InterPro" id="IPR002343">
    <property type="entry name" value="Hud_Sxl_RNA"/>
</dbReference>
<evidence type="ECO:0000256" key="1">
    <source>
        <dbReference type="ARBA" id="ARBA00022737"/>
    </source>
</evidence>
<dbReference type="EMBL" id="CAXLJL010000267">
    <property type="protein sequence ID" value="CAL5135394.1"/>
    <property type="molecule type" value="Genomic_DNA"/>
</dbReference>
<dbReference type="Gene3D" id="3.30.70.330">
    <property type="match status" value="3"/>
</dbReference>
<name>A0AAV2TGW8_CALDB</name>
<dbReference type="GO" id="GO:0003729">
    <property type="term" value="F:mRNA binding"/>
    <property type="evidence" value="ECO:0007669"/>
    <property type="project" value="UniProtKB-ARBA"/>
</dbReference>
<feature type="domain" description="RRM" evidence="5">
    <location>
        <begin position="93"/>
        <end position="175"/>
    </location>
</feature>
<dbReference type="AlphaFoldDB" id="A0AAV2TGW8"/>
<dbReference type="PANTHER" id="PTHR48027">
    <property type="entry name" value="HETEROGENEOUS NUCLEAR RIBONUCLEOPROTEIN 87F-RELATED"/>
    <property type="match status" value="1"/>
</dbReference>
<dbReference type="Pfam" id="PF00076">
    <property type="entry name" value="RRM_1"/>
    <property type="match status" value="3"/>
</dbReference>
<keyword evidence="2 3" id="KW-0694">RNA-binding</keyword>
<feature type="region of interest" description="Disordered" evidence="4">
    <location>
        <begin position="465"/>
        <end position="508"/>
    </location>
</feature>
<feature type="domain" description="RRM" evidence="5">
    <location>
        <begin position="7"/>
        <end position="85"/>
    </location>
</feature>
<comment type="caution">
    <text evidence="6">The sequence shown here is derived from an EMBL/GenBank/DDBJ whole genome shotgun (WGS) entry which is preliminary data.</text>
</comment>
<dbReference type="FunFam" id="3.30.70.330:FF:000383">
    <property type="entry name" value="Sex lethal, isoform D"/>
    <property type="match status" value="2"/>
</dbReference>
<keyword evidence="1" id="KW-0677">Repeat</keyword>
<sequence>MVVYHDRNLIINYIPRTVSDVDLSNLFASVGAIKSCRIIRDRSSGSSFGFGFCEYEEADAAHRAIARFNGYRIADKVLKVSLAKLQGKLSQSSNLYVKNFPLSVTEEQLASEFGRFGKVLQCRILRDRDTDASKGSAYVLFENRCDAEAARKSLDCAPWPGGSESQTISIKFATPPYRQPSGNGSINKNKYPRKPTATNNVGNENYGDQLAAQLLAAQSRFGAAYDPFGHANPPYIQENVYSSPNQNMAGTLFQPSIPIQPQSSPCSVLWSPEYGTTESQPVVTAPVPLAPAYVSPYCFAQNPLLMNLWSSFQPSVMQALSPLYAAQLEGFSNAMQGCPVFTGLPNPLFSPNDNSNLSVLHNSTVALAPSDNVGKKTSFAKGDKTNSASVYVYNIGNLMTERQLWELFSPFGIISSVSIPKDPKTNFARNFGFITFNSVQSAQNAIHTMNGWTYSGRRLQVSFRKPRSNNRANKLAEHSTEGGITENNEIRDQTQSEDKRQCGLNGEGLQSASDLCADRISAITIDDSPGAQPSSTGDQS</sequence>
<evidence type="ECO:0000259" key="5">
    <source>
        <dbReference type="PROSITE" id="PS50102"/>
    </source>
</evidence>
<dbReference type="InterPro" id="IPR012677">
    <property type="entry name" value="Nucleotide-bd_a/b_plait_sf"/>
</dbReference>
<dbReference type="PROSITE" id="PS50102">
    <property type="entry name" value="RRM"/>
    <property type="match status" value="3"/>
</dbReference>